<dbReference type="Proteomes" id="UP001383192">
    <property type="component" value="Unassembled WGS sequence"/>
</dbReference>
<evidence type="ECO:0000256" key="1">
    <source>
        <dbReference type="SAM" id="MobiDB-lite"/>
    </source>
</evidence>
<protein>
    <submittedName>
        <fullName evidence="2">Uncharacterized protein</fullName>
    </submittedName>
</protein>
<name>A0AAW0CP02_9AGAR</name>
<sequence>MADDDDDGFCTTATATSQKEPLSQQDVPVFTNLADYLDRNTAITPKHVFLSDTSLEEIQSNFGYLPLPAPPIDNSTTQARYDSIDPSLEDVLSWHDRRDIDMTDEEEDIRSHNRKLHRRIARAVRDLPNAISRILDRISPTVETFSFLLYIAPDYEKDFGGGIDWNRLFLKADDEGVDNDYISSPTLKYDFPNLRALSLRNSLRLTQFKDFGNPQLAVAPDFPLFLNVTHLHYMHIDDTHRRFGLPSFEQILSRLPSLTHVRFTGAYPQLRKHLPYNDPVSLRNWLPIYWYDDFLRNIGVALPEPLRLVPENLTVIIHPTFYPEPSGFCATNQIEYDSRIEGLIKNTDIHLSWPVKEDLERFSYGYQLVPVDRAIEHFKEFARGGEGDWAIPDKGEAEKPFTEWWW</sequence>
<reference evidence="2 3" key="1">
    <citation type="submission" date="2024-01" db="EMBL/GenBank/DDBJ databases">
        <title>A draft genome for a cacao thread blight-causing isolate of Paramarasmius palmivorus.</title>
        <authorList>
            <person name="Baruah I.K."/>
            <person name="Bukari Y."/>
            <person name="Amoako-Attah I."/>
            <person name="Meinhardt L.W."/>
            <person name="Bailey B.A."/>
            <person name="Cohen S.P."/>
        </authorList>
    </citation>
    <scope>NUCLEOTIDE SEQUENCE [LARGE SCALE GENOMIC DNA]</scope>
    <source>
        <strain evidence="2 3">GH-12</strain>
    </source>
</reference>
<keyword evidence="3" id="KW-1185">Reference proteome</keyword>
<gene>
    <name evidence="2" type="ORF">VNI00_010028</name>
</gene>
<feature type="region of interest" description="Disordered" evidence="1">
    <location>
        <begin position="1"/>
        <end position="22"/>
    </location>
</feature>
<dbReference type="AlphaFoldDB" id="A0AAW0CP02"/>
<accession>A0AAW0CP02</accession>
<proteinExistence type="predicted"/>
<feature type="compositionally biased region" description="Polar residues" evidence="1">
    <location>
        <begin position="11"/>
        <end position="22"/>
    </location>
</feature>
<evidence type="ECO:0000313" key="3">
    <source>
        <dbReference type="Proteomes" id="UP001383192"/>
    </source>
</evidence>
<organism evidence="2 3">
    <name type="scientific">Paramarasmius palmivorus</name>
    <dbReference type="NCBI Taxonomy" id="297713"/>
    <lineage>
        <taxon>Eukaryota</taxon>
        <taxon>Fungi</taxon>
        <taxon>Dikarya</taxon>
        <taxon>Basidiomycota</taxon>
        <taxon>Agaricomycotina</taxon>
        <taxon>Agaricomycetes</taxon>
        <taxon>Agaricomycetidae</taxon>
        <taxon>Agaricales</taxon>
        <taxon>Marasmiineae</taxon>
        <taxon>Marasmiaceae</taxon>
        <taxon>Paramarasmius</taxon>
    </lineage>
</organism>
<evidence type="ECO:0000313" key="2">
    <source>
        <dbReference type="EMBL" id="KAK7040222.1"/>
    </source>
</evidence>
<dbReference type="EMBL" id="JAYKXP010000038">
    <property type="protein sequence ID" value="KAK7040222.1"/>
    <property type="molecule type" value="Genomic_DNA"/>
</dbReference>
<comment type="caution">
    <text evidence="2">The sequence shown here is derived from an EMBL/GenBank/DDBJ whole genome shotgun (WGS) entry which is preliminary data.</text>
</comment>